<keyword evidence="5" id="KW-0964">Secreted</keyword>
<comment type="catalytic activity">
    <reaction evidence="1">
        <text>Endotype eliminative cleavage of L-alpha-rhamnopyranosyl-(1-&gt;4)-alpha-D-galactopyranosyluronic acid bonds of rhamnogalacturonan I domains in ramified hairy regions of pectin leaving L-rhamnopyranose at the reducing end and 4-deoxy-4,5-unsaturated D-galactopyranosyluronic acid at the non-reducing end.</text>
        <dbReference type="EC" id="4.2.2.23"/>
    </reaction>
</comment>
<dbReference type="CDD" id="cd10317">
    <property type="entry name" value="RGL4_C"/>
    <property type="match status" value="1"/>
</dbReference>
<name>B4DBN8_9BACT</name>
<dbReference type="CDD" id="cd10320">
    <property type="entry name" value="RGL4_N"/>
    <property type="match status" value="1"/>
</dbReference>
<protein>
    <recommendedName>
        <fullName evidence="4">rhamnogalacturonan endolyase</fullName>
        <ecNumber evidence="4">4.2.2.23</ecNumber>
    </recommendedName>
</protein>
<dbReference type="STRING" id="497964.CfE428DRAFT_6329"/>
<keyword evidence="12" id="KW-1185">Reference proteome</keyword>
<evidence type="ECO:0000313" key="11">
    <source>
        <dbReference type="EMBL" id="EDY16140.1"/>
    </source>
</evidence>
<evidence type="ECO:0000259" key="9">
    <source>
        <dbReference type="Pfam" id="PF14683"/>
    </source>
</evidence>
<keyword evidence="6 8" id="KW-0732">Signal</keyword>
<evidence type="ECO:0000256" key="4">
    <source>
        <dbReference type="ARBA" id="ARBA00012437"/>
    </source>
</evidence>
<evidence type="ECO:0000256" key="2">
    <source>
        <dbReference type="ARBA" id="ARBA00004613"/>
    </source>
</evidence>
<dbReference type="InterPro" id="IPR011013">
    <property type="entry name" value="Gal_mutarotase_sf_dom"/>
</dbReference>
<dbReference type="InterPro" id="IPR029413">
    <property type="entry name" value="RG-lyase_II"/>
</dbReference>
<dbReference type="InterPro" id="IPR010325">
    <property type="entry name" value="Rhamnogal_lyase"/>
</dbReference>
<evidence type="ECO:0000313" key="12">
    <source>
        <dbReference type="Proteomes" id="UP000005824"/>
    </source>
</evidence>
<dbReference type="Proteomes" id="UP000005824">
    <property type="component" value="Unassembled WGS sequence"/>
</dbReference>
<dbReference type="InterPro" id="IPR051850">
    <property type="entry name" value="Polysacch_Lyase_4"/>
</dbReference>
<dbReference type="SUPFAM" id="SSF49452">
    <property type="entry name" value="Starch-binding domain-like"/>
    <property type="match status" value="1"/>
</dbReference>
<dbReference type="GO" id="GO:0005576">
    <property type="term" value="C:extracellular region"/>
    <property type="evidence" value="ECO:0007669"/>
    <property type="project" value="UniProtKB-SubCell"/>
</dbReference>
<evidence type="ECO:0000256" key="7">
    <source>
        <dbReference type="ARBA" id="ARBA00023239"/>
    </source>
</evidence>
<dbReference type="GO" id="GO:0102210">
    <property type="term" value="F:rhamnogalacturonan endolyase activity"/>
    <property type="evidence" value="ECO:0007669"/>
    <property type="project" value="UniProtKB-EC"/>
</dbReference>
<dbReference type="InterPro" id="IPR014718">
    <property type="entry name" value="GH-type_carb-bd"/>
</dbReference>
<dbReference type="Pfam" id="PF14686">
    <property type="entry name" value="fn3_3"/>
    <property type="match status" value="1"/>
</dbReference>
<dbReference type="eggNOG" id="ENOG502ZAF0">
    <property type="taxonomic scope" value="Bacteria"/>
</dbReference>
<proteinExistence type="inferred from homology"/>
<dbReference type="Pfam" id="PF14683">
    <property type="entry name" value="CBM-like"/>
    <property type="match status" value="1"/>
</dbReference>
<dbReference type="EMBL" id="ABVL01000039">
    <property type="protein sequence ID" value="EDY16140.1"/>
    <property type="molecule type" value="Genomic_DNA"/>
</dbReference>
<accession>B4DBN8</accession>
<evidence type="ECO:0000256" key="5">
    <source>
        <dbReference type="ARBA" id="ARBA00022525"/>
    </source>
</evidence>
<evidence type="ECO:0000256" key="1">
    <source>
        <dbReference type="ARBA" id="ARBA00001324"/>
    </source>
</evidence>
<dbReference type="InterPro" id="IPR029411">
    <property type="entry name" value="RG-lyase_III"/>
</dbReference>
<dbReference type="PANTHER" id="PTHR32018">
    <property type="entry name" value="RHAMNOGALACTURONATE LYASE FAMILY PROTEIN"/>
    <property type="match status" value="1"/>
</dbReference>
<evidence type="ECO:0000259" key="10">
    <source>
        <dbReference type="Pfam" id="PF14686"/>
    </source>
</evidence>
<feature type="domain" description="Rhamnogalacturonan lyase" evidence="10">
    <location>
        <begin position="362"/>
        <end position="433"/>
    </location>
</feature>
<dbReference type="Gene3D" id="2.70.98.10">
    <property type="match status" value="1"/>
</dbReference>
<evidence type="ECO:0000256" key="8">
    <source>
        <dbReference type="SAM" id="SignalP"/>
    </source>
</evidence>
<comment type="similarity">
    <text evidence="3">Belongs to the polysaccharide lyase 4 family.</text>
</comment>
<dbReference type="SUPFAM" id="SSF49785">
    <property type="entry name" value="Galactose-binding domain-like"/>
    <property type="match status" value="1"/>
</dbReference>
<dbReference type="GO" id="GO:0030246">
    <property type="term" value="F:carbohydrate binding"/>
    <property type="evidence" value="ECO:0007669"/>
    <property type="project" value="InterPro"/>
</dbReference>
<dbReference type="Gene3D" id="2.60.40.1120">
    <property type="entry name" value="Carboxypeptidase-like, regulatory domain"/>
    <property type="match status" value="1"/>
</dbReference>
<dbReference type="GO" id="GO:0005975">
    <property type="term" value="P:carbohydrate metabolic process"/>
    <property type="evidence" value="ECO:0007669"/>
    <property type="project" value="InterPro"/>
</dbReference>
<dbReference type="InterPro" id="IPR013784">
    <property type="entry name" value="Carb-bd-like_fold"/>
</dbReference>
<dbReference type="Gene3D" id="2.60.120.260">
    <property type="entry name" value="Galactose-binding domain-like"/>
    <property type="match status" value="1"/>
</dbReference>
<dbReference type="InParanoid" id="B4DBN8"/>
<evidence type="ECO:0000256" key="6">
    <source>
        <dbReference type="ARBA" id="ARBA00022729"/>
    </source>
</evidence>
<dbReference type="EC" id="4.2.2.23" evidence="4"/>
<evidence type="ECO:0000256" key="3">
    <source>
        <dbReference type="ARBA" id="ARBA00010418"/>
    </source>
</evidence>
<gene>
    <name evidence="11" type="ORF">CfE428DRAFT_6329</name>
</gene>
<comment type="subcellular location">
    <subcellularLocation>
        <location evidence="2">Secreted</location>
    </subcellularLocation>
</comment>
<dbReference type="AlphaFoldDB" id="B4DBN8"/>
<dbReference type="SUPFAM" id="SSF74650">
    <property type="entry name" value="Galactose mutarotase-like"/>
    <property type="match status" value="1"/>
</dbReference>
<reference evidence="11 12" key="1">
    <citation type="journal article" date="2011" name="J. Bacteriol.">
        <title>Genome sequence of Chthoniobacter flavus Ellin428, an aerobic heterotrophic soil bacterium.</title>
        <authorList>
            <person name="Kant R."/>
            <person name="van Passel M.W."/>
            <person name="Palva A."/>
            <person name="Lucas S."/>
            <person name="Lapidus A."/>
            <person name="Glavina Del Rio T."/>
            <person name="Dalin E."/>
            <person name="Tice H."/>
            <person name="Bruce D."/>
            <person name="Goodwin L."/>
            <person name="Pitluck S."/>
            <person name="Larimer F.W."/>
            <person name="Land M.L."/>
            <person name="Hauser L."/>
            <person name="Sangwan P."/>
            <person name="de Vos W.M."/>
            <person name="Janssen P.H."/>
            <person name="Smidt H."/>
        </authorList>
    </citation>
    <scope>NUCLEOTIDE SEQUENCE [LARGE SCALE GENOMIC DNA]</scope>
    <source>
        <strain evidence="11 12">Ellin428</strain>
    </source>
</reference>
<keyword evidence="7 11" id="KW-0456">Lyase</keyword>
<dbReference type="Pfam" id="PF06045">
    <property type="entry name" value="Rhamnogal_lyase"/>
    <property type="match status" value="1"/>
</dbReference>
<dbReference type="PANTHER" id="PTHR32018:SF1">
    <property type="entry name" value="RHAMNOGALACTURONAN ENDOLYASE"/>
    <property type="match status" value="1"/>
</dbReference>
<organism evidence="11 12">
    <name type="scientific">Chthoniobacter flavus Ellin428</name>
    <dbReference type="NCBI Taxonomy" id="497964"/>
    <lineage>
        <taxon>Bacteria</taxon>
        <taxon>Pseudomonadati</taxon>
        <taxon>Verrucomicrobiota</taxon>
        <taxon>Spartobacteria</taxon>
        <taxon>Chthoniobacterales</taxon>
        <taxon>Chthoniobacteraceae</taxon>
        <taxon>Chthoniobacter</taxon>
    </lineage>
</organism>
<feature type="domain" description="Rhamnogalacturonan lyase" evidence="9">
    <location>
        <begin position="448"/>
        <end position="615"/>
    </location>
</feature>
<comment type="caution">
    <text evidence="11">The sequence shown here is derived from an EMBL/GenBank/DDBJ whole genome shotgun (WGS) entry which is preliminary data.</text>
</comment>
<feature type="signal peptide" evidence="8">
    <location>
        <begin position="1"/>
        <end position="26"/>
    </location>
</feature>
<feature type="chain" id="PRO_5002803113" description="rhamnogalacturonan endolyase" evidence="8">
    <location>
        <begin position="27"/>
        <end position="618"/>
    </location>
</feature>
<dbReference type="CDD" id="cd10316">
    <property type="entry name" value="RGL4_M"/>
    <property type="match status" value="1"/>
</dbReference>
<dbReference type="InterPro" id="IPR008979">
    <property type="entry name" value="Galactose-bd-like_sf"/>
</dbReference>
<sequence>MPFTHPPLKPFIPLIAAFAICTLTHAAPPSTSEEKGVRFEDRGSQVVLDNGIIAATINKTGANVASLKFKGTEMIAPATRGANIYFSMDGGADYRQPQGCVFSVKAQSPEMVDVACRRIWKDEPQAFDIEAHFVLCRGESGLYVYAILDHPAKYPATGYGEWRMVWRPPVETQDWICVDERRHWQMPDPADYQTAQKMGIKEIVKLTQGVRAGQYDCKYDFNASYHDIGCWGHVYAQRKLGAWMVCGGYDFFNDGPTKQDLNASAGLNHIYFGRNHYGGSNPHLAAGETWSKIYGPYLLYCNSADDVEAMWSDAKERVKKEKAQWPYPWLTGVPQYPPAGARGQVAGQLIIKDAQKPRLSAANAWVGVAQPEANGNWQYESKHYQYWTHADAEGRFTIPSVRPGSYILYAFTTGAVGEFSKREIAVGAGQTTQAGELVWNVPHKGRIVWEIGMPDRSAGEFAHGHDYFHGYGWERFPHEFPNPLEFTIGKSDPAKDWNYAQCGYGTDNLQPWKWRIHFNLDAAPQADATLVLSLASADSARIDVFANDESKAVSTVTPAVQGGDALLRESIHAKYGLEQVTIPAGKLHAGENVITLVEPNVKTMRSHVMYDYLSLEIP</sequence>